<accession>A0A642UWM0</accession>
<sequence>MAPTPSATPANKAKKRAKLQNSRVMKAEIADPSFDKYRRLNIPDFIKAREFEVRSFERAQLKVKASQVARVFQNLPRVLRRRTASHNVKRIPKRLRNRALNEMAKTAKGEKPKGSSKGRSLHMYKLRKRLLKFGAKLKLLRQLPPYVHRSGRKAGLRHQIRDLNRDIAAFEKHRLRKYNNRCGAYDNCALNQLAFRPRGAFGYMHRQKEFVWLPTHVWHAKRFHMVGNNGYKIPLTPSQKCYRSTHRNAKHKCVAMDTSYNDVLLVKNAEPLEFFRRHTKYNDAVPPSLLNGKRSYVGPLYIKDQLTAMGVVLVNHSKIMVRVHAQDYDYIFKSLKKSYAIEDCRYAIGSIDLMGPLALQELSQIIHPVSNDPYWESICSFTDHRTIAVGTTYTLDIRDPRLWKQPSTKPTPSKESDAVKIVRANAEDHVTSSPLFTSHGRSRSYENMLPVKELDKKFREAGSMSNSVSQDIISKTSIPIVVIKTTVGWTVLIPWYWVLPVWIKLVRLPKVHPIGFQQLYQINYENFRPTYPYDFPWLAAGAKYNYANGWLLKSKYQMREKKYNRDSHEDYANPDFMNPFECDWSSLRALVFLKQLYKLTPEKLLEGANPNVEFDESDIKINDYKDLMVAVTRTGNNEGQFRCTTTKTTDIPIVKCFGDIRKTNLPIQLIGITCDKGTITDRARLFVGNHRNLCDIVGFVTTGNFNLDIGHASGLAYVVAGTDINNLYVRNVGCSNFYPVTARSLTMF</sequence>
<evidence type="ECO:0000256" key="4">
    <source>
        <dbReference type="SAM" id="MobiDB-lite"/>
    </source>
</evidence>
<keyword evidence="3" id="KW-0539">Nucleus</keyword>
<evidence type="ECO:0000313" key="7">
    <source>
        <dbReference type="EMBL" id="KAA8905825.1"/>
    </source>
</evidence>
<name>A0A642UWM0_DIURU</name>
<dbReference type="GeneID" id="54780014"/>
<dbReference type="GO" id="GO:0000172">
    <property type="term" value="C:ribonuclease MRP complex"/>
    <property type="evidence" value="ECO:0007669"/>
    <property type="project" value="InterPro"/>
</dbReference>
<feature type="domain" description="Pop1 N-terminal" evidence="5">
    <location>
        <begin position="45"/>
        <end position="267"/>
    </location>
</feature>
<dbReference type="OrthoDB" id="442863at2759"/>
<evidence type="ECO:0000313" key="8">
    <source>
        <dbReference type="Proteomes" id="UP000449547"/>
    </source>
</evidence>
<dbReference type="OMA" id="HDRARIY"/>
<dbReference type="Pfam" id="PF06978">
    <property type="entry name" value="POP1_N"/>
    <property type="match status" value="1"/>
</dbReference>
<organism evidence="7 8">
    <name type="scientific">Diutina rugosa</name>
    <name type="common">Yeast</name>
    <name type="synonym">Candida rugosa</name>
    <dbReference type="NCBI Taxonomy" id="5481"/>
    <lineage>
        <taxon>Eukaryota</taxon>
        <taxon>Fungi</taxon>
        <taxon>Dikarya</taxon>
        <taxon>Ascomycota</taxon>
        <taxon>Saccharomycotina</taxon>
        <taxon>Pichiomycetes</taxon>
        <taxon>Debaryomycetaceae</taxon>
        <taxon>Diutina</taxon>
    </lineage>
</organism>
<evidence type="ECO:0000256" key="3">
    <source>
        <dbReference type="ARBA" id="ARBA00023242"/>
    </source>
</evidence>
<dbReference type="InterPro" id="IPR039182">
    <property type="entry name" value="Pop1"/>
</dbReference>
<dbReference type="EMBL" id="SWFT01000041">
    <property type="protein sequence ID" value="KAA8905825.1"/>
    <property type="molecule type" value="Genomic_DNA"/>
</dbReference>
<dbReference type="GO" id="GO:0001682">
    <property type="term" value="P:tRNA 5'-leader removal"/>
    <property type="evidence" value="ECO:0007669"/>
    <property type="project" value="InterPro"/>
</dbReference>
<dbReference type="PANTHER" id="PTHR22731">
    <property type="entry name" value="RIBONUCLEASES P/MRP PROTEIN SUBUNIT POP1"/>
    <property type="match status" value="1"/>
</dbReference>
<dbReference type="InterPro" id="IPR009723">
    <property type="entry name" value="Pop1_N"/>
</dbReference>
<proteinExistence type="predicted"/>
<evidence type="ECO:0000256" key="1">
    <source>
        <dbReference type="ARBA" id="ARBA00004123"/>
    </source>
</evidence>
<dbReference type="RefSeq" id="XP_034013871.1">
    <property type="nucleotide sequence ID" value="XM_034153896.1"/>
</dbReference>
<evidence type="ECO:0000259" key="6">
    <source>
        <dbReference type="Pfam" id="PF08170"/>
    </source>
</evidence>
<gene>
    <name evidence="7" type="ORF">DIURU_001361</name>
</gene>
<evidence type="ECO:0000256" key="2">
    <source>
        <dbReference type="ARBA" id="ARBA00022694"/>
    </source>
</evidence>
<reference evidence="7 8" key="1">
    <citation type="submission" date="2019-07" db="EMBL/GenBank/DDBJ databases">
        <title>Genome assembly of two rare yeast pathogens: Diutina rugosa and Trichomonascus ciferrii.</title>
        <authorList>
            <person name="Mixao V."/>
            <person name="Saus E."/>
            <person name="Hansen A."/>
            <person name="Lass-Flor C."/>
            <person name="Gabaldon T."/>
        </authorList>
    </citation>
    <scope>NUCLEOTIDE SEQUENCE [LARGE SCALE GENOMIC DNA]</scope>
    <source>
        <strain evidence="7 8">CBS 613</strain>
    </source>
</reference>
<comment type="subcellular location">
    <subcellularLocation>
        <location evidence="1">Nucleus</location>
    </subcellularLocation>
</comment>
<dbReference type="SUPFAM" id="SSF103025">
    <property type="entry name" value="Folate-binding domain"/>
    <property type="match status" value="1"/>
</dbReference>
<comment type="caution">
    <text evidence="7">The sequence shown here is derived from an EMBL/GenBank/DDBJ whole genome shotgun (WGS) entry which is preliminary data.</text>
</comment>
<keyword evidence="8" id="KW-1185">Reference proteome</keyword>
<evidence type="ECO:0000259" key="5">
    <source>
        <dbReference type="Pfam" id="PF06978"/>
    </source>
</evidence>
<protein>
    <submittedName>
        <fullName evidence="7">Uncharacterized protein</fullName>
    </submittedName>
</protein>
<dbReference type="AlphaFoldDB" id="A0A642UWM0"/>
<feature type="domain" description="POPLD" evidence="6">
    <location>
        <begin position="488"/>
        <end position="584"/>
    </location>
</feature>
<dbReference type="GO" id="GO:0005655">
    <property type="term" value="C:nucleolar ribonuclease P complex"/>
    <property type="evidence" value="ECO:0007669"/>
    <property type="project" value="InterPro"/>
</dbReference>
<dbReference type="VEuPathDB" id="FungiDB:DIURU_001361"/>
<keyword evidence="2" id="KW-0819">tRNA processing</keyword>
<dbReference type="InterPro" id="IPR012590">
    <property type="entry name" value="POPLD_dom"/>
</dbReference>
<dbReference type="Proteomes" id="UP000449547">
    <property type="component" value="Unassembled WGS sequence"/>
</dbReference>
<dbReference type="Pfam" id="PF08170">
    <property type="entry name" value="POPLD"/>
    <property type="match status" value="1"/>
</dbReference>
<dbReference type="PANTHER" id="PTHR22731:SF3">
    <property type="entry name" value="RIBONUCLEASES P_MRP PROTEIN SUBUNIT POP1"/>
    <property type="match status" value="1"/>
</dbReference>
<feature type="region of interest" description="Disordered" evidence="4">
    <location>
        <begin position="1"/>
        <end position="23"/>
    </location>
</feature>